<dbReference type="GO" id="GO:0003841">
    <property type="term" value="F:1-acylglycerol-3-phosphate O-acyltransferase activity"/>
    <property type="evidence" value="ECO:0007669"/>
    <property type="project" value="TreeGrafter"/>
</dbReference>
<proteinExistence type="predicted"/>
<keyword evidence="2" id="KW-0808">Transferase</keyword>
<dbReference type="PANTHER" id="PTHR10434">
    <property type="entry name" value="1-ACYL-SN-GLYCEROL-3-PHOSPHATE ACYLTRANSFERASE"/>
    <property type="match status" value="1"/>
</dbReference>
<feature type="transmembrane region" description="Helical" evidence="4">
    <location>
        <begin position="20"/>
        <end position="41"/>
    </location>
</feature>
<dbReference type="Pfam" id="PF01553">
    <property type="entry name" value="Acyltransferase"/>
    <property type="match status" value="1"/>
</dbReference>
<dbReference type="OrthoDB" id="9812274at2"/>
<protein>
    <recommendedName>
        <fullName evidence="5">Phospholipid/glycerol acyltransferase domain-containing protein</fullName>
    </recommendedName>
</protein>
<keyword evidence="4" id="KW-1133">Transmembrane helix</keyword>
<keyword evidence="4" id="KW-0812">Transmembrane</keyword>
<dbReference type="SUPFAM" id="SSF69593">
    <property type="entry name" value="Glycerol-3-phosphate (1)-acyltransferase"/>
    <property type="match status" value="1"/>
</dbReference>
<dbReference type="AlphaFoldDB" id="A0A5K7ZK04"/>
<dbReference type="GO" id="GO:0006654">
    <property type="term" value="P:phosphatidic acid biosynthetic process"/>
    <property type="evidence" value="ECO:0007669"/>
    <property type="project" value="TreeGrafter"/>
</dbReference>
<evidence type="ECO:0000256" key="2">
    <source>
        <dbReference type="ARBA" id="ARBA00022679"/>
    </source>
</evidence>
<dbReference type="RefSeq" id="WP_155305216.1">
    <property type="nucleotide sequence ID" value="NZ_AP021875.1"/>
</dbReference>
<organism evidence="6 7">
    <name type="scientific">Desulfosarcina widdelii</name>
    <dbReference type="NCBI Taxonomy" id="947919"/>
    <lineage>
        <taxon>Bacteria</taxon>
        <taxon>Pseudomonadati</taxon>
        <taxon>Thermodesulfobacteriota</taxon>
        <taxon>Desulfobacteria</taxon>
        <taxon>Desulfobacterales</taxon>
        <taxon>Desulfosarcinaceae</taxon>
        <taxon>Desulfosarcina</taxon>
    </lineage>
</organism>
<dbReference type="PANTHER" id="PTHR10434:SF40">
    <property type="entry name" value="1-ACYL-SN-GLYCEROL-3-PHOSPHATE ACYLTRANSFERASE"/>
    <property type="match status" value="1"/>
</dbReference>
<evidence type="ECO:0000256" key="4">
    <source>
        <dbReference type="SAM" id="Phobius"/>
    </source>
</evidence>
<reference evidence="6 7" key="1">
    <citation type="submission" date="2019-11" db="EMBL/GenBank/DDBJ databases">
        <title>Comparative genomics of hydrocarbon-degrading Desulfosarcina strains.</title>
        <authorList>
            <person name="Watanabe M."/>
            <person name="Kojima H."/>
            <person name="Fukui M."/>
        </authorList>
    </citation>
    <scope>NUCLEOTIDE SEQUENCE [LARGE SCALE GENOMIC DNA]</scope>
    <source>
        <strain evidence="6 7">PP31</strain>
    </source>
</reference>
<dbReference type="Proteomes" id="UP000427769">
    <property type="component" value="Chromosome"/>
</dbReference>
<evidence type="ECO:0000256" key="3">
    <source>
        <dbReference type="ARBA" id="ARBA00023315"/>
    </source>
</evidence>
<gene>
    <name evidence="6" type="ORF">DSCW_38040</name>
</gene>
<keyword evidence="7" id="KW-1185">Reference proteome</keyword>
<comment type="pathway">
    <text evidence="1">Lipid metabolism.</text>
</comment>
<dbReference type="InterPro" id="IPR002123">
    <property type="entry name" value="Plipid/glycerol_acylTrfase"/>
</dbReference>
<evidence type="ECO:0000256" key="1">
    <source>
        <dbReference type="ARBA" id="ARBA00005189"/>
    </source>
</evidence>
<keyword evidence="3" id="KW-0012">Acyltransferase</keyword>
<evidence type="ECO:0000259" key="5">
    <source>
        <dbReference type="SMART" id="SM00563"/>
    </source>
</evidence>
<dbReference type="EMBL" id="AP021875">
    <property type="protein sequence ID" value="BBO76387.1"/>
    <property type="molecule type" value="Genomic_DNA"/>
</dbReference>
<dbReference type="CDD" id="cd07989">
    <property type="entry name" value="LPLAT_AGPAT-like"/>
    <property type="match status" value="1"/>
</dbReference>
<dbReference type="KEGG" id="dwd:DSCW_38040"/>
<dbReference type="SMART" id="SM00563">
    <property type="entry name" value="PlsC"/>
    <property type="match status" value="1"/>
</dbReference>
<evidence type="ECO:0000313" key="6">
    <source>
        <dbReference type="EMBL" id="BBO76387.1"/>
    </source>
</evidence>
<sequence>MTNPSRQNWLHFLKDLIVTLILWGYYTVGFVFLFAPFYLFARLFSRDVSQSFQRLNARFYRWFFILLRLLAPACQWQVASEVNTIRGAVIVANHASYLDPIFLISFFPRHTTIAKDRLFHIPLYGRMLRLSGYIPSAAGGAMADLMLEAMEKMPAFLSAGGNLIVFPEGTRSRDGRIGALNTGAFKIARLCRAPIHVLYLENTARLFRPGRFLFDTRTANTIRVAHLDCIQPRYDDPGFSLTGLMDHVRGLLTSRRSRED</sequence>
<evidence type="ECO:0000313" key="7">
    <source>
        <dbReference type="Proteomes" id="UP000427769"/>
    </source>
</evidence>
<feature type="domain" description="Phospholipid/glycerol acyltransferase" evidence="5">
    <location>
        <begin position="88"/>
        <end position="203"/>
    </location>
</feature>
<accession>A0A5K7ZK04</accession>
<name>A0A5K7ZK04_9BACT</name>
<keyword evidence="4" id="KW-0472">Membrane</keyword>